<dbReference type="Proteomes" id="UP000596660">
    <property type="component" value="Unplaced"/>
</dbReference>
<protein>
    <recommendedName>
        <fullName evidence="1">RNase H type-1 domain-containing protein</fullName>
    </recommendedName>
</protein>
<sequence>MLERIKKAIPGEMAGKYDYDVAVEQVVIVQPRNTETSNLNKYMIIRHPNNRVNSEIAVITTTSTSSENDECAPQFGFCDIDHCNGAEDSELHCLRECVMARMVWDASGLLQDVVGYFCSFGDLAAACFESLPKSDHGLFMTICWSIWNARNRLIFDGQSSEPKHTVEQACKLIQELQGEGAVRVRTGVGVKQKWQPPTAGMVKINVDGGIFAGLGLSSGDVVRNERGVVLLAASCMVEDRWLPEIAEAKAVLFGLQAAMN</sequence>
<evidence type="ECO:0000313" key="2">
    <source>
        <dbReference type="EnsemblPlants" id="AUR62024163-RA:cds"/>
    </source>
</evidence>
<keyword evidence="3" id="KW-1185">Reference proteome</keyword>
<feature type="domain" description="RNase H type-1" evidence="1">
    <location>
        <begin position="217"/>
        <end position="260"/>
    </location>
</feature>
<dbReference type="OMA" id="NDECAPQ"/>
<dbReference type="Gramene" id="AUR62024163-RA">
    <property type="protein sequence ID" value="AUR62024163-RA:cds"/>
    <property type="gene ID" value="AUR62024163"/>
</dbReference>
<dbReference type="GO" id="GO:0003676">
    <property type="term" value="F:nucleic acid binding"/>
    <property type="evidence" value="ECO:0007669"/>
    <property type="project" value="InterPro"/>
</dbReference>
<dbReference type="InterPro" id="IPR052929">
    <property type="entry name" value="RNase_H-like_EbsB-rel"/>
</dbReference>
<dbReference type="PANTHER" id="PTHR47074">
    <property type="entry name" value="BNAC02G40300D PROTEIN"/>
    <property type="match status" value="1"/>
</dbReference>
<evidence type="ECO:0000313" key="3">
    <source>
        <dbReference type="Proteomes" id="UP000596660"/>
    </source>
</evidence>
<name>A0A803M6U0_CHEQI</name>
<proteinExistence type="predicted"/>
<organism evidence="2 3">
    <name type="scientific">Chenopodium quinoa</name>
    <name type="common">Quinoa</name>
    <dbReference type="NCBI Taxonomy" id="63459"/>
    <lineage>
        <taxon>Eukaryota</taxon>
        <taxon>Viridiplantae</taxon>
        <taxon>Streptophyta</taxon>
        <taxon>Embryophyta</taxon>
        <taxon>Tracheophyta</taxon>
        <taxon>Spermatophyta</taxon>
        <taxon>Magnoliopsida</taxon>
        <taxon>eudicotyledons</taxon>
        <taxon>Gunneridae</taxon>
        <taxon>Pentapetalae</taxon>
        <taxon>Caryophyllales</taxon>
        <taxon>Chenopodiaceae</taxon>
        <taxon>Chenopodioideae</taxon>
        <taxon>Atripliceae</taxon>
        <taxon>Chenopodium</taxon>
    </lineage>
</organism>
<dbReference type="GO" id="GO:0004523">
    <property type="term" value="F:RNA-DNA hybrid ribonuclease activity"/>
    <property type="evidence" value="ECO:0007669"/>
    <property type="project" value="InterPro"/>
</dbReference>
<reference evidence="2" key="2">
    <citation type="submission" date="2021-03" db="UniProtKB">
        <authorList>
            <consortium name="EnsemblPlants"/>
        </authorList>
    </citation>
    <scope>IDENTIFICATION</scope>
</reference>
<dbReference type="PANTHER" id="PTHR47074:SF21">
    <property type="entry name" value="RNASE H TYPE-1 DOMAIN-CONTAINING PROTEIN"/>
    <property type="match status" value="1"/>
</dbReference>
<dbReference type="InterPro" id="IPR002156">
    <property type="entry name" value="RNaseH_domain"/>
</dbReference>
<accession>A0A803M6U0</accession>
<dbReference type="Pfam" id="PF13456">
    <property type="entry name" value="RVT_3"/>
    <property type="match status" value="1"/>
</dbReference>
<reference evidence="2" key="1">
    <citation type="journal article" date="2017" name="Nature">
        <title>The genome of Chenopodium quinoa.</title>
        <authorList>
            <person name="Jarvis D.E."/>
            <person name="Ho Y.S."/>
            <person name="Lightfoot D.J."/>
            <person name="Schmoeckel S.M."/>
            <person name="Li B."/>
            <person name="Borm T.J.A."/>
            <person name="Ohyanagi H."/>
            <person name="Mineta K."/>
            <person name="Michell C.T."/>
            <person name="Saber N."/>
            <person name="Kharbatia N.M."/>
            <person name="Rupper R.R."/>
            <person name="Sharp A.R."/>
            <person name="Dally N."/>
            <person name="Boughton B.A."/>
            <person name="Woo Y.H."/>
            <person name="Gao G."/>
            <person name="Schijlen E.G.W.M."/>
            <person name="Guo X."/>
            <person name="Momin A.A."/>
            <person name="Negrao S."/>
            <person name="Al-Babili S."/>
            <person name="Gehring C."/>
            <person name="Roessner U."/>
            <person name="Jung C."/>
            <person name="Murphy K."/>
            <person name="Arold S.T."/>
            <person name="Gojobori T."/>
            <person name="van der Linden C.G."/>
            <person name="van Loo E.N."/>
            <person name="Jellen E.N."/>
            <person name="Maughan P.J."/>
            <person name="Tester M."/>
        </authorList>
    </citation>
    <scope>NUCLEOTIDE SEQUENCE [LARGE SCALE GENOMIC DNA]</scope>
    <source>
        <strain evidence="2">cv. PI 614886</strain>
    </source>
</reference>
<dbReference type="EnsemblPlants" id="AUR62024163-RA">
    <property type="protein sequence ID" value="AUR62024163-RA:cds"/>
    <property type="gene ID" value="AUR62024163"/>
</dbReference>
<evidence type="ECO:0000259" key="1">
    <source>
        <dbReference type="Pfam" id="PF13456"/>
    </source>
</evidence>
<dbReference type="AlphaFoldDB" id="A0A803M6U0"/>